<dbReference type="GO" id="GO:0005829">
    <property type="term" value="C:cytosol"/>
    <property type="evidence" value="ECO:0007669"/>
    <property type="project" value="TreeGrafter"/>
</dbReference>
<evidence type="ECO:0000256" key="5">
    <source>
        <dbReference type="ARBA" id="ARBA00023210"/>
    </source>
</evidence>
<evidence type="ECO:0000256" key="1">
    <source>
        <dbReference type="ARBA" id="ARBA00004496"/>
    </source>
</evidence>
<sequence>MSSSEKTRTPVTIYGQHYIITGAETSAHMRLVAKLVDEKMREIRSVNPSLDTSKLAVLTAVNAVHEQIKLQERLEHLEQELSRLKE</sequence>
<evidence type="ECO:0000256" key="4">
    <source>
        <dbReference type="ARBA" id="ARBA00022618"/>
    </source>
</evidence>
<dbReference type="SUPFAM" id="SSF102829">
    <property type="entry name" value="Cell division protein ZapA-like"/>
    <property type="match status" value="1"/>
</dbReference>
<proteinExistence type="predicted"/>
<dbReference type="Pfam" id="PF05164">
    <property type="entry name" value="ZapA"/>
    <property type="match status" value="1"/>
</dbReference>
<comment type="subunit">
    <text evidence="8">Homodimer. Interacts with FtsZ.</text>
</comment>
<evidence type="ECO:0000256" key="6">
    <source>
        <dbReference type="ARBA" id="ARBA00023306"/>
    </source>
</evidence>
<dbReference type="PANTHER" id="PTHR34981">
    <property type="entry name" value="CELL DIVISION PROTEIN ZAPA"/>
    <property type="match status" value="1"/>
</dbReference>
<reference evidence="11 12" key="1">
    <citation type="submission" date="2018-12" db="EMBL/GenBank/DDBJ databases">
        <authorList>
            <person name="Sun L."/>
            <person name="Chen Z."/>
        </authorList>
    </citation>
    <scope>NUCLEOTIDE SEQUENCE [LARGE SCALE GENOMIC DNA]</scope>
    <source>
        <strain evidence="11 12">LMG 29736</strain>
    </source>
</reference>
<dbReference type="InterPro" id="IPR036192">
    <property type="entry name" value="Cell_div_ZapA-like_sf"/>
</dbReference>
<dbReference type="NCBIfam" id="NF010724">
    <property type="entry name" value="PRK14126.1"/>
    <property type="match status" value="1"/>
</dbReference>
<dbReference type="GO" id="GO:0000917">
    <property type="term" value="P:division septum assembly"/>
    <property type="evidence" value="ECO:0007669"/>
    <property type="project" value="UniProtKB-KW"/>
</dbReference>
<comment type="subcellular location">
    <subcellularLocation>
        <location evidence="1">Cytoplasm</location>
    </subcellularLocation>
</comment>
<keyword evidence="4 11" id="KW-0132">Cell division</keyword>
<name>A0A429XAX2_SIMTE</name>
<dbReference type="AlphaFoldDB" id="A0A429XAX2"/>
<keyword evidence="5" id="KW-0717">Septation</keyword>
<organism evidence="11 12">
    <name type="scientific">Siminovitchia terrae</name>
    <name type="common">Bacillus terrae</name>
    <dbReference type="NCBI Taxonomy" id="1914933"/>
    <lineage>
        <taxon>Bacteria</taxon>
        <taxon>Bacillati</taxon>
        <taxon>Bacillota</taxon>
        <taxon>Bacilli</taxon>
        <taxon>Bacillales</taxon>
        <taxon>Bacillaceae</taxon>
        <taxon>Siminovitchia</taxon>
    </lineage>
</organism>
<gene>
    <name evidence="11" type="primary">zapA</name>
    <name evidence="11" type="ORF">D5F11_006665</name>
    <name evidence="10" type="ORF">J6TS1_44990</name>
</gene>
<evidence type="ECO:0000256" key="2">
    <source>
        <dbReference type="ARBA" id="ARBA00015195"/>
    </source>
</evidence>
<keyword evidence="13" id="KW-1185">Reference proteome</keyword>
<evidence type="ECO:0000256" key="3">
    <source>
        <dbReference type="ARBA" id="ARBA00022490"/>
    </source>
</evidence>
<evidence type="ECO:0000313" key="13">
    <source>
        <dbReference type="Proteomes" id="UP000680670"/>
    </source>
</evidence>
<dbReference type="Gene3D" id="6.10.250.790">
    <property type="match status" value="1"/>
</dbReference>
<dbReference type="PANTHER" id="PTHR34981:SF1">
    <property type="entry name" value="CELL DIVISION PROTEIN ZAPA"/>
    <property type="match status" value="1"/>
</dbReference>
<dbReference type="GO" id="GO:0043093">
    <property type="term" value="P:FtsZ-dependent cytokinesis"/>
    <property type="evidence" value="ECO:0007669"/>
    <property type="project" value="TreeGrafter"/>
</dbReference>
<dbReference type="GO" id="GO:0000921">
    <property type="term" value="P:septin ring assembly"/>
    <property type="evidence" value="ECO:0007669"/>
    <property type="project" value="TreeGrafter"/>
</dbReference>
<dbReference type="InterPro" id="IPR007838">
    <property type="entry name" value="Cell_div_ZapA-like"/>
</dbReference>
<dbReference type="InterPro" id="IPR053712">
    <property type="entry name" value="Bac_CellDiv_Activator"/>
</dbReference>
<dbReference type="OrthoDB" id="9808604at2"/>
<evidence type="ECO:0000256" key="7">
    <source>
        <dbReference type="ARBA" id="ARBA00024910"/>
    </source>
</evidence>
<dbReference type="Proteomes" id="UP000287296">
    <property type="component" value="Unassembled WGS sequence"/>
</dbReference>
<dbReference type="Proteomes" id="UP000680670">
    <property type="component" value="Unassembled WGS sequence"/>
</dbReference>
<evidence type="ECO:0000313" key="10">
    <source>
        <dbReference type="EMBL" id="GIN98629.1"/>
    </source>
</evidence>
<dbReference type="EMBL" id="QYTW02000004">
    <property type="protein sequence ID" value="RST60511.1"/>
    <property type="molecule type" value="Genomic_DNA"/>
</dbReference>
<protein>
    <recommendedName>
        <fullName evidence="2">Cell division protein ZapA</fullName>
    </recommendedName>
    <alternativeName>
        <fullName evidence="9">Z ring-associated protein ZapA</fullName>
    </alternativeName>
</protein>
<evidence type="ECO:0000256" key="9">
    <source>
        <dbReference type="ARBA" id="ARBA00033158"/>
    </source>
</evidence>
<evidence type="ECO:0000256" key="8">
    <source>
        <dbReference type="ARBA" id="ARBA00026068"/>
    </source>
</evidence>
<dbReference type="GO" id="GO:0030428">
    <property type="term" value="C:cell septum"/>
    <property type="evidence" value="ECO:0007669"/>
    <property type="project" value="TreeGrafter"/>
</dbReference>
<accession>A0A429XAX2</accession>
<reference evidence="10 13" key="2">
    <citation type="submission" date="2021-03" db="EMBL/GenBank/DDBJ databases">
        <title>Antimicrobial resistance genes in bacteria isolated from Japanese honey, and their potential for conferring macrolide and lincosamide resistance in the American foulbrood pathogen Paenibacillus larvae.</title>
        <authorList>
            <person name="Okamoto M."/>
            <person name="Kumagai M."/>
            <person name="Kanamori H."/>
            <person name="Takamatsu D."/>
        </authorList>
    </citation>
    <scope>NUCLEOTIDE SEQUENCE [LARGE SCALE GENOMIC DNA]</scope>
    <source>
        <strain evidence="10 13">J6TS1</strain>
    </source>
</reference>
<dbReference type="EMBL" id="BORJ01000015">
    <property type="protein sequence ID" value="GIN98629.1"/>
    <property type="molecule type" value="Genomic_DNA"/>
</dbReference>
<evidence type="ECO:0000313" key="12">
    <source>
        <dbReference type="Proteomes" id="UP000287296"/>
    </source>
</evidence>
<comment type="function">
    <text evidence="7">Activator of cell division through the inhibition of FtsZ GTPase activity, therefore promoting FtsZ assembly into bundles of protofilaments necessary for the formation of the division Z ring. It is recruited early at mid-cell but it is not essential for cell division.</text>
</comment>
<dbReference type="GO" id="GO:0032153">
    <property type="term" value="C:cell division site"/>
    <property type="evidence" value="ECO:0007669"/>
    <property type="project" value="TreeGrafter"/>
</dbReference>
<dbReference type="RefSeq" id="WP_120115402.1">
    <property type="nucleotide sequence ID" value="NZ_BORI01000009.1"/>
</dbReference>
<evidence type="ECO:0000313" key="11">
    <source>
        <dbReference type="EMBL" id="RST60511.1"/>
    </source>
</evidence>
<comment type="caution">
    <text evidence="11">The sequence shown here is derived from an EMBL/GenBank/DDBJ whole genome shotgun (WGS) entry which is preliminary data.</text>
</comment>
<keyword evidence="6" id="KW-0131">Cell cycle</keyword>
<keyword evidence="3" id="KW-0963">Cytoplasm</keyword>